<evidence type="ECO:0000313" key="7">
    <source>
        <dbReference type="Proteomes" id="UP000301751"/>
    </source>
</evidence>
<keyword evidence="2" id="KW-0547">Nucleotide-binding</keyword>
<proteinExistence type="predicted"/>
<dbReference type="GO" id="GO:0016301">
    <property type="term" value="F:kinase activity"/>
    <property type="evidence" value="ECO:0007669"/>
    <property type="project" value="UniProtKB-KW"/>
</dbReference>
<dbReference type="Pfam" id="PF00781">
    <property type="entry name" value="DAGK_cat"/>
    <property type="match status" value="1"/>
</dbReference>
<dbReference type="InterPro" id="IPR017438">
    <property type="entry name" value="ATP-NAD_kinase_N"/>
</dbReference>
<dbReference type="SUPFAM" id="SSF111331">
    <property type="entry name" value="NAD kinase/diacylglycerol kinase-like"/>
    <property type="match status" value="1"/>
</dbReference>
<protein>
    <recommendedName>
        <fullName evidence="5">DAGKc domain-containing protein</fullName>
    </recommendedName>
</protein>
<feature type="domain" description="DAGKc" evidence="5">
    <location>
        <begin position="5"/>
        <end position="138"/>
    </location>
</feature>
<evidence type="ECO:0000256" key="2">
    <source>
        <dbReference type="ARBA" id="ARBA00022741"/>
    </source>
</evidence>
<evidence type="ECO:0000259" key="5">
    <source>
        <dbReference type="PROSITE" id="PS50146"/>
    </source>
</evidence>
<keyword evidence="1" id="KW-0808">Transferase</keyword>
<keyword evidence="4" id="KW-0067">ATP-binding</keyword>
<reference evidence="7" key="1">
    <citation type="submission" date="2019-03" db="EMBL/GenBank/DDBJ databases">
        <title>Aquabacterium pictum sp.nov., the first bacteriochlorophyll a-containing freshwater bacterium in the genus Aquabacterium of the class Betaproteobacteria.</title>
        <authorList>
            <person name="Hirose S."/>
            <person name="Tank M."/>
            <person name="Hara E."/>
            <person name="Tamaki H."/>
            <person name="Takaichi S."/>
            <person name="Haruta S."/>
            <person name="Hanada S."/>
        </authorList>
    </citation>
    <scope>NUCLEOTIDE SEQUENCE [LARGE SCALE GENOMIC DNA]</scope>
    <source>
        <strain evidence="7">W35</strain>
    </source>
</reference>
<dbReference type="PANTHER" id="PTHR12358">
    <property type="entry name" value="SPHINGOSINE KINASE"/>
    <property type="match status" value="1"/>
</dbReference>
<evidence type="ECO:0000256" key="4">
    <source>
        <dbReference type="ARBA" id="ARBA00022840"/>
    </source>
</evidence>
<dbReference type="Gene3D" id="2.60.200.40">
    <property type="match status" value="1"/>
</dbReference>
<dbReference type="Pfam" id="PF19279">
    <property type="entry name" value="YegS_C"/>
    <property type="match status" value="1"/>
</dbReference>
<evidence type="ECO:0000256" key="1">
    <source>
        <dbReference type="ARBA" id="ARBA00022679"/>
    </source>
</evidence>
<dbReference type="InterPro" id="IPR001206">
    <property type="entry name" value="Diacylglycerol_kinase_cat_dom"/>
</dbReference>
<dbReference type="EMBL" id="BJCL01000006">
    <property type="protein sequence ID" value="GCL63541.1"/>
    <property type="molecule type" value="Genomic_DNA"/>
</dbReference>
<evidence type="ECO:0000313" key="6">
    <source>
        <dbReference type="EMBL" id="GCL63541.1"/>
    </source>
</evidence>
<dbReference type="InterPro" id="IPR045540">
    <property type="entry name" value="YegS/DAGK_C"/>
</dbReference>
<accession>A0A480AQ37</accession>
<dbReference type="SMART" id="SM00046">
    <property type="entry name" value="DAGKc"/>
    <property type="match status" value="1"/>
</dbReference>
<keyword evidence="3" id="KW-0418">Kinase</keyword>
<dbReference type="PROSITE" id="PS50146">
    <property type="entry name" value="DAGK"/>
    <property type="match status" value="1"/>
</dbReference>
<dbReference type="InterPro" id="IPR016064">
    <property type="entry name" value="NAD/diacylglycerol_kinase_sf"/>
</dbReference>
<name>A0A480AQ37_9BURK</name>
<dbReference type="InterPro" id="IPR050187">
    <property type="entry name" value="Lipid_Phosphate_FormReg"/>
</dbReference>
<dbReference type="GO" id="GO:0005524">
    <property type="term" value="F:ATP binding"/>
    <property type="evidence" value="ECO:0007669"/>
    <property type="project" value="UniProtKB-KW"/>
</dbReference>
<dbReference type="PANTHER" id="PTHR12358:SF54">
    <property type="entry name" value="SPHINGOSINE KINASE RELATED PROTEIN"/>
    <property type="match status" value="1"/>
</dbReference>
<dbReference type="Gene3D" id="3.40.50.10330">
    <property type="entry name" value="Probable inorganic polyphosphate/atp-NAD kinase, domain 1"/>
    <property type="match status" value="1"/>
</dbReference>
<dbReference type="Proteomes" id="UP000301751">
    <property type="component" value="Unassembled WGS sequence"/>
</dbReference>
<evidence type="ECO:0000256" key="3">
    <source>
        <dbReference type="ARBA" id="ARBA00022777"/>
    </source>
</evidence>
<organism evidence="6 7">
    <name type="scientific">Pseudaquabacterium pictum</name>
    <dbReference type="NCBI Taxonomy" id="2315236"/>
    <lineage>
        <taxon>Bacteria</taxon>
        <taxon>Pseudomonadati</taxon>
        <taxon>Pseudomonadota</taxon>
        <taxon>Betaproteobacteria</taxon>
        <taxon>Burkholderiales</taxon>
        <taxon>Sphaerotilaceae</taxon>
        <taxon>Pseudaquabacterium</taxon>
    </lineage>
</organism>
<gene>
    <name evidence="6" type="ORF">AQPW35_26220</name>
</gene>
<comment type="caution">
    <text evidence="6">The sequence shown here is derived from an EMBL/GenBank/DDBJ whole genome shotgun (WGS) entry which is preliminary data.</text>
</comment>
<sequence length="318" mass="33791">MTALPMAAPLHIVFNLGAGHGSAELVEQAITQACASAGRAVHLLRVDDPRRLGDIARQAVQAAVADGGVVVAAGGDGTINTVAQATLGSGCAFGVLPQGTFNYFSRTHGIPAEPDAAMQVLLTEQAHPVQVGLVNGQVFLVNASLGLYPVLLEDREAWKRQLGRSRLVAFGAGLLTLLRGHRSLRLDIDVQGSRRTLRTPTLFIGNNALQMEQLGVPQAQAIDAGALAVVALQPVGRLDLLGLVLRGALGRLGDADQVTHFGCQRLTVLPPWRWGRRRVKVATDGEVQRMRLPLEFSVSPTDLQLIRPAAPAPERQDP</sequence>
<keyword evidence="7" id="KW-1185">Reference proteome</keyword>
<dbReference type="AlphaFoldDB" id="A0A480AQ37"/>